<protein>
    <recommendedName>
        <fullName evidence="2">Glutaredoxin domain-containing protein</fullName>
    </recommendedName>
</protein>
<dbReference type="PANTHER" id="PTHR45669">
    <property type="entry name" value="GLUTAREDOXIN DOMAIN-CONTAINING CYSTEINE-RICH PROTEIN CG12206-RELATED"/>
    <property type="match status" value="1"/>
</dbReference>
<evidence type="ECO:0000259" key="2">
    <source>
        <dbReference type="Pfam" id="PF00462"/>
    </source>
</evidence>
<dbReference type="CDD" id="cd03031">
    <property type="entry name" value="GRX_GRX_like"/>
    <property type="match status" value="1"/>
</dbReference>
<sequence>MQLNHDEEFSQIGSAAFSHHIVSLTSTTYGLLSLDPPQPADCHSPSAAATVPPTPTQPPPPPRCTLGSLFPSPLSEPRSLRYQPLETINSWDLMSGLESDRIPSFRFSPAPFLPSKISNSSLPKQSLFWKLKEENINPNISHPERESSNSKDSTCVGDLLHRFEMICPPNGENKAVMYSTTLRGVRTTFENCNAVRSAIEVLGILICERDVSMDRGFRDELRELMKGKESSEMIPPRIFVKGRYIGGFENVMKMLEEGTLGELFKGLPKVRVGHVCEGCGGVRFLPCFKCNGSCKTVITASERMEMEGEQAKGTVVVRCSDCNENGLVLCPICT</sequence>
<reference evidence="3 4" key="1">
    <citation type="journal article" date="2015" name="Proc. Natl. Acad. Sci. U.S.A.">
        <title>The resurrection genome of Boea hygrometrica: A blueprint for survival of dehydration.</title>
        <authorList>
            <person name="Xiao L."/>
            <person name="Yang G."/>
            <person name="Zhang L."/>
            <person name="Yang X."/>
            <person name="Zhao S."/>
            <person name="Ji Z."/>
            <person name="Zhou Q."/>
            <person name="Hu M."/>
            <person name="Wang Y."/>
            <person name="Chen M."/>
            <person name="Xu Y."/>
            <person name="Jin H."/>
            <person name="Xiao X."/>
            <person name="Hu G."/>
            <person name="Bao F."/>
            <person name="Hu Y."/>
            <person name="Wan P."/>
            <person name="Li L."/>
            <person name="Deng X."/>
            <person name="Kuang T."/>
            <person name="Xiang C."/>
            <person name="Zhu J.K."/>
            <person name="Oliver M.J."/>
            <person name="He Y."/>
        </authorList>
    </citation>
    <scope>NUCLEOTIDE SEQUENCE [LARGE SCALE GENOMIC DNA]</scope>
    <source>
        <strain evidence="4">cv. XS01</strain>
    </source>
</reference>
<dbReference type="Proteomes" id="UP000250235">
    <property type="component" value="Unassembled WGS sequence"/>
</dbReference>
<organism evidence="3 4">
    <name type="scientific">Dorcoceras hygrometricum</name>
    <dbReference type="NCBI Taxonomy" id="472368"/>
    <lineage>
        <taxon>Eukaryota</taxon>
        <taxon>Viridiplantae</taxon>
        <taxon>Streptophyta</taxon>
        <taxon>Embryophyta</taxon>
        <taxon>Tracheophyta</taxon>
        <taxon>Spermatophyta</taxon>
        <taxon>Magnoliopsida</taxon>
        <taxon>eudicotyledons</taxon>
        <taxon>Gunneridae</taxon>
        <taxon>Pentapetalae</taxon>
        <taxon>asterids</taxon>
        <taxon>lamiids</taxon>
        <taxon>Lamiales</taxon>
        <taxon>Gesneriaceae</taxon>
        <taxon>Didymocarpoideae</taxon>
        <taxon>Trichosporeae</taxon>
        <taxon>Loxocarpinae</taxon>
        <taxon>Dorcoceras</taxon>
    </lineage>
</organism>
<feature type="domain" description="Glutaredoxin" evidence="2">
    <location>
        <begin position="176"/>
        <end position="245"/>
    </location>
</feature>
<dbReference type="InterPro" id="IPR002109">
    <property type="entry name" value="Glutaredoxin"/>
</dbReference>
<accession>A0A2Z7ALV7</accession>
<gene>
    <name evidence="3" type="ORF">F511_19561</name>
</gene>
<name>A0A2Z7ALV7_9LAMI</name>
<dbReference type="PROSITE" id="PS51354">
    <property type="entry name" value="GLUTAREDOXIN_2"/>
    <property type="match status" value="1"/>
</dbReference>
<dbReference type="EMBL" id="KV014367">
    <property type="protein sequence ID" value="KZV22446.1"/>
    <property type="molecule type" value="Genomic_DNA"/>
</dbReference>
<evidence type="ECO:0000313" key="3">
    <source>
        <dbReference type="EMBL" id="KZV22446.1"/>
    </source>
</evidence>
<feature type="region of interest" description="Disordered" evidence="1">
    <location>
        <begin position="36"/>
        <end position="63"/>
    </location>
</feature>
<dbReference type="Pfam" id="PF00462">
    <property type="entry name" value="Glutaredoxin"/>
    <property type="match status" value="1"/>
</dbReference>
<keyword evidence="4" id="KW-1185">Reference proteome</keyword>
<dbReference type="Gene3D" id="3.40.30.10">
    <property type="entry name" value="Glutaredoxin"/>
    <property type="match status" value="1"/>
</dbReference>
<dbReference type="SUPFAM" id="SSF52833">
    <property type="entry name" value="Thioredoxin-like"/>
    <property type="match status" value="1"/>
</dbReference>
<feature type="compositionally biased region" description="Pro residues" evidence="1">
    <location>
        <begin position="52"/>
        <end position="63"/>
    </location>
</feature>
<dbReference type="AlphaFoldDB" id="A0A2Z7ALV7"/>
<evidence type="ECO:0000313" key="4">
    <source>
        <dbReference type="Proteomes" id="UP000250235"/>
    </source>
</evidence>
<proteinExistence type="predicted"/>
<dbReference type="OrthoDB" id="423313at2759"/>
<dbReference type="Pfam" id="PF23733">
    <property type="entry name" value="GRXCR1-2_C"/>
    <property type="match status" value="1"/>
</dbReference>
<dbReference type="InterPro" id="IPR036249">
    <property type="entry name" value="Thioredoxin-like_sf"/>
</dbReference>
<dbReference type="PANTHER" id="PTHR45669:SF22">
    <property type="entry name" value="GLUTAREDOXIN DOMAIN-CONTAINING CYSTEINE-RICH PROTEIN CG12206-RELATED"/>
    <property type="match status" value="1"/>
</dbReference>
<evidence type="ECO:0000256" key="1">
    <source>
        <dbReference type="SAM" id="MobiDB-lite"/>
    </source>
</evidence>